<keyword evidence="4" id="KW-1185">Reference proteome</keyword>
<proteinExistence type="predicted"/>
<dbReference type="InterPro" id="IPR003675">
    <property type="entry name" value="Rce1/LyrA-like_dom"/>
</dbReference>
<evidence type="ECO:0000259" key="2">
    <source>
        <dbReference type="Pfam" id="PF02517"/>
    </source>
</evidence>
<evidence type="ECO:0000313" key="4">
    <source>
        <dbReference type="Proteomes" id="UP000476411"/>
    </source>
</evidence>
<keyword evidence="1" id="KW-0472">Membrane</keyword>
<dbReference type="PANTHER" id="PTHR36435:SF1">
    <property type="entry name" value="CAAX AMINO TERMINAL PROTEASE FAMILY PROTEIN"/>
    <property type="match status" value="1"/>
</dbReference>
<dbReference type="GO" id="GO:0080120">
    <property type="term" value="P:CAAX-box protein maturation"/>
    <property type="evidence" value="ECO:0007669"/>
    <property type="project" value="UniProtKB-ARBA"/>
</dbReference>
<sequence>MTDHYNDNFDNSPKDQDNNTIDLRFAVKLFFVSIFYMIMVSLVTYVIVTFLHDLVTPLLKSLVNLLSYSVSLLLIIKYATNARPQQQPRSVTRGTGWKMIWLTPVLIISTLALCVWVEGLSLLVPMPEAVEEFFNDLVKPDVFSILTIVVAAPILEEVLCRGILLKGLLKNYSPDNAIGISAIFFGAIHLNPWQAIPALAIGIFLGWVFYKTRSVLPGIIIHATVNGTSVLMTFYLPDADHIFAEFSIPVYILWFAISAVIFAAGCLLIQKKGPSNLSQHPH</sequence>
<feature type="transmembrane region" description="Helical" evidence="1">
    <location>
        <begin position="248"/>
        <end position="269"/>
    </location>
</feature>
<reference evidence="3 4" key="1">
    <citation type="submission" date="2020-01" db="EMBL/GenBank/DDBJ databases">
        <title>Complete genome sequence of Chitinophaga sp. H33E-04 isolated from quinoa roots.</title>
        <authorList>
            <person name="Weon H.-Y."/>
            <person name="Lee S.A."/>
        </authorList>
    </citation>
    <scope>NUCLEOTIDE SEQUENCE [LARGE SCALE GENOMIC DNA]</scope>
    <source>
        <strain evidence="3 4">H33E-04</strain>
    </source>
</reference>
<dbReference type="AlphaFoldDB" id="A0A6B9ZMC0"/>
<dbReference type="GO" id="GO:0006508">
    <property type="term" value="P:proteolysis"/>
    <property type="evidence" value="ECO:0007669"/>
    <property type="project" value="UniProtKB-KW"/>
</dbReference>
<feature type="transmembrane region" description="Helical" evidence="1">
    <location>
        <begin position="142"/>
        <end position="160"/>
    </location>
</feature>
<keyword evidence="3" id="KW-0482">Metalloprotease</keyword>
<dbReference type="Pfam" id="PF02517">
    <property type="entry name" value="Rce1-like"/>
    <property type="match status" value="1"/>
</dbReference>
<feature type="transmembrane region" description="Helical" evidence="1">
    <location>
        <begin position="58"/>
        <end position="79"/>
    </location>
</feature>
<dbReference type="KEGG" id="chih:GWR21_27230"/>
<keyword evidence="1" id="KW-1133">Transmembrane helix</keyword>
<keyword evidence="3" id="KW-0645">Protease</keyword>
<keyword evidence="1" id="KW-0812">Transmembrane</keyword>
<accession>A0A6B9ZMC0</accession>
<name>A0A6B9ZMC0_9BACT</name>
<feature type="transmembrane region" description="Helical" evidence="1">
    <location>
        <begin position="172"/>
        <end position="188"/>
    </location>
</feature>
<dbReference type="GO" id="GO:0008237">
    <property type="term" value="F:metallopeptidase activity"/>
    <property type="evidence" value="ECO:0007669"/>
    <property type="project" value="UniProtKB-KW"/>
</dbReference>
<feature type="transmembrane region" description="Helical" evidence="1">
    <location>
        <begin position="29"/>
        <end position="52"/>
    </location>
</feature>
<keyword evidence="3" id="KW-0378">Hydrolase</keyword>
<dbReference type="PANTHER" id="PTHR36435">
    <property type="entry name" value="SLR1288 PROTEIN"/>
    <property type="match status" value="1"/>
</dbReference>
<feature type="domain" description="CAAX prenyl protease 2/Lysostaphin resistance protein A-like" evidence="2">
    <location>
        <begin position="142"/>
        <end position="227"/>
    </location>
</feature>
<evidence type="ECO:0000313" key="3">
    <source>
        <dbReference type="EMBL" id="QHS63146.1"/>
    </source>
</evidence>
<dbReference type="InterPro" id="IPR052710">
    <property type="entry name" value="CAAX_protease"/>
</dbReference>
<dbReference type="EMBL" id="CP048113">
    <property type="protein sequence ID" value="QHS63146.1"/>
    <property type="molecule type" value="Genomic_DNA"/>
</dbReference>
<gene>
    <name evidence="3" type="ORF">GWR21_27230</name>
</gene>
<evidence type="ECO:0000256" key="1">
    <source>
        <dbReference type="SAM" id="Phobius"/>
    </source>
</evidence>
<feature type="transmembrane region" description="Helical" evidence="1">
    <location>
        <begin position="215"/>
        <end position="236"/>
    </location>
</feature>
<feature type="transmembrane region" description="Helical" evidence="1">
    <location>
        <begin position="194"/>
        <end position="210"/>
    </location>
</feature>
<dbReference type="GO" id="GO:0004175">
    <property type="term" value="F:endopeptidase activity"/>
    <property type="evidence" value="ECO:0007669"/>
    <property type="project" value="UniProtKB-ARBA"/>
</dbReference>
<organism evidence="3 4">
    <name type="scientific">Chitinophaga agri</name>
    <dbReference type="NCBI Taxonomy" id="2703787"/>
    <lineage>
        <taxon>Bacteria</taxon>
        <taxon>Pseudomonadati</taxon>
        <taxon>Bacteroidota</taxon>
        <taxon>Chitinophagia</taxon>
        <taxon>Chitinophagales</taxon>
        <taxon>Chitinophagaceae</taxon>
        <taxon>Chitinophaga</taxon>
    </lineage>
</organism>
<protein>
    <submittedName>
        <fullName evidence="3">CPBP family intramembrane metalloprotease</fullName>
    </submittedName>
</protein>
<feature type="transmembrane region" description="Helical" evidence="1">
    <location>
        <begin position="100"/>
        <end position="122"/>
    </location>
</feature>
<dbReference type="RefSeq" id="WP_162334869.1">
    <property type="nucleotide sequence ID" value="NZ_CP048113.1"/>
</dbReference>
<dbReference type="Proteomes" id="UP000476411">
    <property type="component" value="Chromosome"/>
</dbReference>